<feature type="non-terminal residue" evidence="16">
    <location>
        <position position="664"/>
    </location>
</feature>
<dbReference type="FunFam" id="3.40.50.300:FF:000204">
    <property type="entry name" value="Translation elongation factor Tu"/>
    <property type="match status" value="1"/>
</dbReference>
<protein>
    <recommendedName>
        <fullName evidence="3">HBS1-like protein</fullName>
    </recommendedName>
</protein>
<dbReference type="Pfam" id="PF08938">
    <property type="entry name" value="HBS1_N"/>
    <property type="match status" value="1"/>
</dbReference>
<evidence type="ECO:0000256" key="7">
    <source>
        <dbReference type="ARBA" id="ARBA00022801"/>
    </source>
</evidence>
<dbReference type="SUPFAM" id="SSF109732">
    <property type="entry name" value="HBS1-like domain"/>
    <property type="match status" value="1"/>
</dbReference>
<feature type="region of interest" description="Disordered" evidence="14">
    <location>
        <begin position="197"/>
        <end position="232"/>
    </location>
</feature>
<dbReference type="FunFam" id="2.40.30.10:FF:000035">
    <property type="entry name" value="HBS1-like translational GTPase"/>
    <property type="match status" value="1"/>
</dbReference>
<keyword evidence="9" id="KW-0648">Protein biosynthesis</keyword>
<dbReference type="SUPFAM" id="SSF52540">
    <property type="entry name" value="P-loop containing nucleoside triphosphate hydrolases"/>
    <property type="match status" value="1"/>
</dbReference>
<dbReference type="InterPro" id="IPR015033">
    <property type="entry name" value="HBS1-like_N"/>
</dbReference>
<evidence type="ECO:0000256" key="11">
    <source>
        <dbReference type="ARBA" id="ARBA00045849"/>
    </source>
</evidence>
<keyword evidence="7" id="KW-0378">Hydrolase</keyword>
<proteinExistence type="inferred from homology"/>
<evidence type="ECO:0000256" key="9">
    <source>
        <dbReference type="ARBA" id="ARBA00022917"/>
    </source>
</evidence>
<dbReference type="GO" id="GO:0006417">
    <property type="term" value="P:regulation of translation"/>
    <property type="evidence" value="ECO:0007669"/>
    <property type="project" value="UniProtKB-KW"/>
</dbReference>
<keyword evidence="6" id="KW-0547">Nucleotide-binding</keyword>
<evidence type="ECO:0000256" key="2">
    <source>
        <dbReference type="ARBA" id="ARBA00007249"/>
    </source>
</evidence>
<dbReference type="InterPro" id="IPR000795">
    <property type="entry name" value="T_Tr_GTP-bd_dom"/>
</dbReference>
<evidence type="ECO:0000256" key="10">
    <source>
        <dbReference type="ARBA" id="ARBA00023134"/>
    </source>
</evidence>
<sequence>DFEDDDVYGQSVEDDYCISPSTAAQFIYSRRDKPAAFAEPLEEEYGYEDTDDTAGYFTPNHQLTEVDRARLNSCLDQMREVLAESVPEQTMVQAVLDSKFDVQKALDLVLSQSSKQNVKTKNEDAVIVGKTTKGKTRDSQSARMESEIVPKVTKMTVSGKKQSMGFEVPCVIAEENGHVNPPQKGLLSEDARVASGVPEAVPKSALPSQSVQVSEEQNTVPTPVKKSSKTKPQIDVKAELEKRQGGKQLLNLVVIGHVDAGKSTLMGHLLYLLGNVNKRTMHKYEQESKKAGKASFAYAWVLDETGEERERGVTMDVGMTKFETKTKVITLMDAPGHKDFIPNMITGAAQADVAILVVDASRGEFEAGFETGGQTREHGLLVRSLGVTQLAVAVNKMDQVNWQQERFQEITSKLGQFLKQAGFKESDVAYIPTSGLGGENLVTRGQSSDLTQWYKGKCLLEQIDSFKPPQRSVDKPFRLSVADVFKAQMAQTELFVCSPEPRYFTLRFCSYSFPGITLHDEPVDWAAAGDHVSLTLTGMDIIKINVGCVFCDPKEPIKVCTRFRARVLIFNIEVPITKGFPVLLHYQTVSEPATIKRLLSVLHKSTGEVTKKKPKCLTKGQNALIELQTQRPVALELYKDFKELGRFMLRYSGSTIAAGVVTEV</sequence>
<dbReference type="InterPro" id="IPR009001">
    <property type="entry name" value="Transl_elong_EF1A/Init_IF2_C"/>
</dbReference>
<evidence type="ECO:0000313" key="16">
    <source>
        <dbReference type="EMBL" id="NXN26118.1"/>
    </source>
</evidence>
<comment type="caution">
    <text evidence="16">The sequence shown here is derived from an EMBL/GenBank/DDBJ whole genome shotgun (WGS) entry which is preliminary data.</text>
</comment>
<dbReference type="SUPFAM" id="SSF50465">
    <property type="entry name" value="EF-Tu/eEF-1alpha/eIF2-gamma C-terminal domain"/>
    <property type="match status" value="1"/>
</dbReference>
<dbReference type="EMBL" id="VXBJ01003227">
    <property type="protein sequence ID" value="NXN26118.1"/>
    <property type="molecule type" value="Genomic_DNA"/>
</dbReference>
<comment type="catalytic activity">
    <reaction evidence="13">
        <text>GTP + H2O = GDP + phosphate + H(+)</text>
        <dbReference type="Rhea" id="RHEA:19669"/>
        <dbReference type="ChEBI" id="CHEBI:15377"/>
        <dbReference type="ChEBI" id="CHEBI:15378"/>
        <dbReference type="ChEBI" id="CHEBI:37565"/>
        <dbReference type="ChEBI" id="CHEBI:43474"/>
        <dbReference type="ChEBI" id="CHEBI:58189"/>
    </reaction>
    <physiologicalReaction direction="left-to-right" evidence="13">
        <dbReference type="Rhea" id="RHEA:19670"/>
    </physiologicalReaction>
</comment>
<evidence type="ECO:0000313" key="17">
    <source>
        <dbReference type="Proteomes" id="UP000586634"/>
    </source>
</evidence>
<evidence type="ECO:0000256" key="14">
    <source>
        <dbReference type="SAM" id="MobiDB-lite"/>
    </source>
</evidence>
<dbReference type="InterPro" id="IPR054696">
    <property type="entry name" value="GTP-eEF1A_C"/>
</dbReference>
<dbReference type="GO" id="GO:0005737">
    <property type="term" value="C:cytoplasm"/>
    <property type="evidence" value="ECO:0007669"/>
    <property type="project" value="UniProtKB-SubCell"/>
</dbReference>
<dbReference type="FunFam" id="1.10.8.10:FF:000039">
    <property type="entry name" value="HBS1-like translational GTPase"/>
    <property type="match status" value="1"/>
</dbReference>
<feature type="non-terminal residue" evidence="16">
    <location>
        <position position="1"/>
    </location>
</feature>
<dbReference type="GO" id="GO:0006412">
    <property type="term" value="P:translation"/>
    <property type="evidence" value="ECO:0007669"/>
    <property type="project" value="UniProtKB-KW"/>
</dbReference>
<evidence type="ECO:0000256" key="13">
    <source>
        <dbReference type="ARBA" id="ARBA00049117"/>
    </source>
</evidence>
<keyword evidence="10" id="KW-0342">GTP-binding</keyword>
<keyword evidence="17" id="KW-1185">Reference proteome</keyword>
<evidence type="ECO:0000256" key="1">
    <source>
        <dbReference type="ARBA" id="ARBA00004496"/>
    </source>
</evidence>
<evidence type="ECO:0000256" key="5">
    <source>
        <dbReference type="ARBA" id="ARBA00022553"/>
    </source>
</evidence>
<dbReference type="Pfam" id="PF00009">
    <property type="entry name" value="GTP_EFTU"/>
    <property type="match status" value="1"/>
</dbReference>
<comment type="subunit">
    <text evidence="12">Component of the Pelota-HBS1L complex, also named Dom34-Hbs1 complex, composed of PELO and HBS1L. Interacts with the SKI complex.</text>
</comment>
<dbReference type="GO" id="GO:0003924">
    <property type="term" value="F:GTPase activity"/>
    <property type="evidence" value="ECO:0007669"/>
    <property type="project" value="InterPro"/>
</dbReference>
<evidence type="ECO:0000259" key="15">
    <source>
        <dbReference type="PROSITE" id="PS51722"/>
    </source>
</evidence>
<dbReference type="Gene3D" id="3.40.50.300">
    <property type="entry name" value="P-loop containing nucleotide triphosphate hydrolases"/>
    <property type="match status" value="1"/>
</dbReference>
<dbReference type="Gene3D" id="1.10.8.10">
    <property type="entry name" value="DNA helicase RuvA subunit, C-terminal domain"/>
    <property type="match status" value="1"/>
</dbReference>
<feature type="compositionally biased region" description="Polar residues" evidence="14">
    <location>
        <begin position="206"/>
        <end position="218"/>
    </location>
</feature>
<name>A0A7L1HIR4_9CHAR</name>
<dbReference type="OrthoDB" id="342024at2759"/>
<evidence type="ECO:0000256" key="4">
    <source>
        <dbReference type="ARBA" id="ARBA00022490"/>
    </source>
</evidence>
<reference evidence="16 17" key="1">
    <citation type="submission" date="2019-09" db="EMBL/GenBank/DDBJ databases">
        <title>Bird 10,000 Genomes (B10K) Project - Family phase.</title>
        <authorList>
            <person name="Zhang G."/>
        </authorList>
    </citation>
    <scope>NUCLEOTIDE SEQUENCE [LARGE SCALE GENOMIC DNA]</scope>
    <source>
        <strain evidence="16">B10K-DU-002-14</strain>
        <tissue evidence="16">Muscle</tissue>
    </source>
</reference>
<keyword evidence="8" id="KW-0810">Translation regulation</keyword>
<comment type="subcellular location">
    <subcellularLocation>
        <location evidence="1">Cytoplasm</location>
    </subcellularLocation>
</comment>
<evidence type="ECO:0000256" key="6">
    <source>
        <dbReference type="ARBA" id="ARBA00022741"/>
    </source>
</evidence>
<dbReference type="InterPro" id="IPR027417">
    <property type="entry name" value="P-loop_NTPase"/>
</dbReference>
<dbReference type="CDD" id="cd01883">
    <property type="entry name" value="EF1_alpha"/>
    <property type="match status" value="1"/>
</dbReference>
<dbReference type="Proteomes" id="UP000586634">
    <property type="component" value="Unassembled WGS sequence"/>
</dbReference>
<dbReference type="Pfam" id="PF22594">
    <property type="entry name" value="GTP-eEF1A_C"/>
    <property type="match status" value="1"/>
</dbReference>
<keyword evidence="4" id="KW-0963">Cytoplasm</keyword>
<dbReference type="InterPro" id="IPR050100">
    <property type="entry name" value="TRAFAC_GTPase_members"/>
</dbReference>
<comment type="function">
    <text evidence="11">GTPase component of the Pelota-HBS1L complex, a complex that recognizes stalled ribosomes and triggers the No-Go Decay (NGD) pathway. The Pelota-HBS1L complex recognizes ribosomes stalled at the 3' end of an mRNA and engages stalled ribosomes by destabilizing mRNA in the mRNA channel. Following mRNA extraction from stalled ribosomes by the SKI complex, the Pelota-HBS1L complex promotes recruitment of ABCE1, which drives the disassembly of stalled ribosomes, followed by degradation of damaged mRNAs as part of the NGD pathway.</text>
</comment>
<evidence type="ECO:0000256" key="8">
    <source>
        <dbReference type="ARBA" id="ARBA00022845"/>
    </source>
</evidence>
<evidence type="ECO:0000256" key="3">
    <source>
        <dbReference type="ARBA" id="ARBA00015186"/>
    </source>
</evidence>
<dbReference type="PROSITE" id="PS51722">
    <property type="entry name" value="G_TR_2"/>
    <property type="match status" value="1"/>
</dbReference>
<dbReference type="PANTHER" id="PTHR23115">
    <property type="entry name" value="TRANSLATION FACTOR"/>
    <property type="match status" value="1"/>
</dbReference>
<dbReference type="AlphaFoldDB" id="A0A7L1HIR4"/>
<gene>
    <name evidence="16" type="primary">Hbs1l</name>
    <name evidence="16" type="ORF">NYCSEM_R14677</name>
</gene>
<comment type="similarity">
    <text evidence="2">Belongs to the TRAFAC class translation factor GTPase superfamily. Classic translation factor GTPase family. EF-Tu/EF-1A subfamily.</text>
</comment>
<dbReference type="InterPro" id="IPR037189">
    <property type="entry name" value="HBS1-like_N_sf"/>
</dbReference>
<feature type="domain" description="Tr-type G" evidence="15">
    <location>
        <begin position="247"/>
        <end position="471"/>
    </location>
</feature>
<dbReference type="InterPro" id="IPR009000">
    <property type="entry name" value="Transl_B-barrel_sf"/>
</dbReference>
<dbReference type="GO" id="GO:0005525">
    <property type="term" value="F:GTP binding"/>
    <property type="evidence" value="ECO:0007669"/>
    <property type="project" value="UniProtKB-KW"/>
</dbReference>
<keyword evidence="5" id="KW-0597">Phosphoprotein</keyword>
<accession>A0A7L1HIR4</accession>
<evidence type="ECO:0000256" key="12">
    <source>
        <dbReference type="ARBA" id="ARBA00047094"/>
    </source>
</evidence>
<dbReference type="PRINTS" id="PR00315">
    <property type="entry name" value="ELONGATNFCT"/>
</dbReference>
<dbReference type="CDD" id="cd04093">
    <property type="entry name" value="HBS1_C_III"/>
    <property type="match status" value="1"/>
</dbReference>
<organism evidence="16 17">
    <name type="scientific">Nycticryphes semicollaris</name>
    <dbReference type="NCBI Taxonomy" id="227226"/>
    <lineage>
        <taxon>Eukaryota</taxon>
        <taxon>Metazoa</taxon>
        <taxon>Chordata</taxon>
        <taxon>Craniata</taxon>
        <taxon>Vertebrata</taxon>
        <taxon>Euteleostomi</taxon>
        <taxon>Archelosauria</taxon>
        <taxon>Archosauria</taxon>
        <taxon>Dinosauria</taxon>
        <taxon>Saurischia</taxon>
        <taxon>Theropoda</taxon>
        <taxon>Coelurosauria</taxon>
        <taxon>Aves</taxon>
        <taxon>Neognathae</taxon>
        <taxon>Neoaves</taxon>
        <taxon>Charadriiformes</taxon>
        <taxon>Rostratulidae</taxon>
        <taxon>Nycticryphes</taxon>
    </lineage>
</organism>
<dbReference type="Gene3D" id="2.40.30.10">
    <property type="entry name" value="Translation factors"/>
    <property type="match status" value="2"/>
</dbReference>
<dbReference type="SUPFAM" id="SSF50447">
    <property type="entry name" value="Translation proteins"/>
    <property type="match status" value="1"/>
</dbReference>